<evidence type="ECO:0000313" key="2">
    <source>
        <dbReference type="EMBL" id="KAJ1088659.1"/>
    </source>
</evidence>
<gene>
    <name evidence="2" type="ORF">NDU88_001815</name>
</gene>
<dbReference type="Proteomes" id="UP001066276">
    <property type="component" value="Chromosome 11"/>
</dbReference>
<evidence type="ECO:0000313" key="3">
    <source>
        <dbReference type="Proteomes" id="UP001066276"/>
    </source>
</evidence>
<evidence type="ECO:0000256" key="1">
    <source>
        <dbReference type="SAM" id="MobiDB-lite"/>
    </source>
</evidence>
<feature type="region of interest" description="Disordered" evidence="1">
    <location>
        <begin position="67"/>
        <end position="103"/>
    </location>
</feature>
<accession>A0AAV7LCL1</accession>
<feature type="compositionally biased region" description="Basic and acidic residues" evidence="1">
    <location>
        <begin position="67"/>
        <end position="84"/>
    </location>
</feature>
<protein>
    <recommendedName>
        <fullName evidence="4">Secreted protein</fullName>
    </recommendedName>
</protein>
<organism evidence="2 3">
    <name type="scientific">Pleurodeles waltl</name>
    <name type="common">Iberian ribbed newt</name>
    <dbReference type="NCBI Taxonomy" id="8319"/>
    <lineage>
        <taxon>Eukaryota</taxon>
        <taxon>Metazoa</taxon>
        <taxon>Chordata</taxon>
        <taxon>Craniata</taxon>
        <taxon>Vertebrata</taxon>
        <taxon>Euteleostomi</taxon>
        <taxon>Amphibia</taxon>
        <taxon>Batrachia</taxon>
        <taxon>Caudata</taxon>
        <taxon>Salamandroidea</taxon>
        <taxon>Salamandridae</taxon>
        <taxon>Pleurodelinae</taxon>
        <taxon>Pleurodeles</taxon>
    </lineage>
</organism>
<name>A0AAV7LCL1_PLEWA</name>
<dbReference type="AlphaFoldDB" id="A0AAV7LCL1"/>
<proteinExistence type="predicted"/>
<comment type="caution">
    <text evidence="2">The sequence shown here is derived from an EMBL/GenBank/DDBJ whole genome shotgun (WGS) entry which is preliminary data.</text>
</comment>
<dbReference type="EMBL" id="JANPWB010000015">
    <property type="protein sequence ID" value="KAJ1088659.1"/>
    <property type="molecule type" value="Genomic_DNA"/>
</dbReference>
<keyword evidence="3" id="KW-1185">Reference proteome</keyword>
<evidence type="ECO:0008006" key="4">
    <source>
        <dbReference type="Google" id="ProtNLM"/>
    </source>
</evidence>
<reference evidence="2" key="1">
    <citation type="journal article" date="2022" name="bioRxiv">
        <title>Sequencing and chromosome-scale assembly of the giantPleurodeles waltlgenome.</title>
        <authorList>
            <person name="Brown T."/>
            <person name="Elewa A."/>
            <person name="Iarovenko S."/>
            <person name="Subramanian E."/>
            <person name="Araus A.J."/>
            <person name="Petzold A."/>
            <person name="Susuki M."/>
            <person name="Suzuki K.-i.T."/>
            <person name="Hayashi T."/>
            <person name="Toyoda A."/>
            <person name="Oliveira C."/>
            <person name="Osipova E."/>
            <person name="Leigh N.D."/>
            <person name="Simon A."/>
            <person name="Yun M.H."/>
        </authorList>
    </citation>
    <scope>NUCLEOTIDE SEQUENCE</scope>
    <source>
        <strain evidence="2">20211129_DDA</strain>
        <tissue evidence="2">Liver</tissue>
    </source>
</reference>
<sequence length="103" mass="11807">MRTLGNLPTLWRWFLGTSELRRRLYVMTSLKFWNKTVLTSTCFVHLTVGALPGSRIAATQKMTVQQEDKNLNAAHKNLEPEGRFDPPNGTELTRTKSKPYITK</sequence>